<protein>
    <submittedName>
        <fullName evidence="1">Uncharacterized protein</fullName>
    </submittedName>
</protein>
<evidence type="ECO:0000313" key="2">
    <source>
        <dbReference type="Proteomes" id="UP001055072"/>
    </source>
</evidence>
<organism evidence="1 2">
    <name type="scientific">Irpex rosettiformis</name>
    <dbReference type="NCBI Taxonomy" id="378272"/>
    <lineage>
        <taxon>Eukaryota</taxon>
        <taxon>Fungi</taxon>
        <taxon>Dikarya</taxon>
        <taxon>Basidiomycota</taxon>
        <taxon>Agaricomycotina</taxon>
        <taxon>Agaricomycetes</taxon>
        <taxon>Polyporales</taxon>
        <taxon>Irpicaceae</taxon>
        <taxon>Irpex</taxon>
    </lineage>
</organism>
<gene>
    <name evidence="1" type="ORF">BDY19DRAFT_921394</name>
</gene>
<name>A0ACB8UFF0_9APHY</name>
<keyword evidence="2" id="KW-1185">Reference proteome</keyword>
<comment type="caution">
    <text evidence="1">The sequence shown here is derived from an EMBL/GenBank/DDBJ whole genome shotgun (WGS) entry which is preliminary data.</text>
</comment>
<evidence type="ECO:0000313" key="1">
    <source>
        <dbReference type="EMBL" id="KAI0093001.1"/>
    </source>
</evidence>
<sequence>MVPAPVSLRSRTPGLLYSIASLIVHHGPKLTSRAYYGDSFAVDNSNSTTTTCGGEEEPHDAKFIVFACLIPVLVLLSGLFAGLTLGYMSLDETQLHVLSISGTPKQKEYARKIEPIRKNGHLLLITLILANMIVNESLPVISDSVLGGGIQSVVVSTVLIVIFSEIIPQSLCTRYGLAIGANMAWFVRILILVLGVVSWPVAKLLEWILGPHHGIMYRRAELKELIAMHANTGQLGGDLKTDTVAIIGATLDLQEKVVKQAMTPIDNVFMLNADCNLDYETMKKISDTGHSRVPVYEEIEVPLLNENLDSSTKVSEMTKTRKIVGLLLVKQCLMLDPKDATPLRSLNLHHHQCVPNNMSLLQLLDRFQEGRNHMAIVSRFSEERVASVKHEVKKNLTQRLMERVGMGDSDTESDSDSDTDSETDGDGSANGSVKKKGWKKSFKKKKSKKSDGSDLEKGDSGSIQEKLNEEPETTLEPSLPQGVWAKLLAPGREQAMPDDAVLAKEDAKDLLRSFDANVAPLGIITLEDVLEELIGEEIYDEFDPEGQSQVKAYLSPKSLKARGRQRERPVHVGSSEDATAIEGHSAPATTVASPQLLYVTPSTPNGPISRANSMLGQALTLISRTKNRSTGGPGEHRSSSTAGAHRAQNAQRRAARSDTDLPSSLRVPSAGNSNADRISDVHEHSEDEEEAGISIPRPFARSGPDIAGKAKK</sequence>
<reference evidence="1" key="1">
    <citation type="journal article" date="2021" name="Environ. Microbiol.">
        <title>Gene family expansions and transcriptome signatures uncover fungal adaptations to wood decay.</title>
        <authorList>
            <person name="Hage H."/>
            <person name="Miyauchi S."/>
            <person name="Viragh M."/>
            <person name="Drula E."/>
            <person name="Min B."/>
            <person name="Chaduli D."/>
            <person name="Navarro D."/>
            <person name="Favel A."/>
            <person name="Norest M."/>
            <person name="Lesage-Meessen L."/>
            <person name="Balint B."/>
            <person name="Merenyi Z."/>
            <person name="de Eugenio L."/>
            <person name="Morin E."/>
            <person name="Martinez A.T."/>
            <person name="Baldrian P."/>
            <person name="Stursova M."/>
            <person name="Martinez M.J."/>
            <person name="Novotny C."/>
            <person name="Magnuson J.K."/>
            <person name="Spatafora J.W."/>
            <person name="Maurice S."/>
            <person name="Pangilinan J."/>
            <person name="Andreopoulos W."/>
            <person name="LaButti K."/>
            <person name="Hundley H."/>
            <person name="Na H."/>
            <person name="Kuo A."/>
            <person name="Barry K."/>
            <person name="Lipzen A."/>
            <person name="Henrissat B."/>
            <person name="Riley R."/>
            <person name="Ahrendt S."/>
            <person name="Nagy L.G."/>
            <person name="Grigoriev I.V."/>
            <person name="Martin F."/>
            <person name="Rosso M.N."/>
        </authorList>
    </citation>
    <scope>NUCLEOTIDE SEQUENCE</scope>
    <source>
        <strain evidence="1">CBS 384.51</strain>
    </source>
</reference>
<dbReference type="EMBL" id="MU274902">
    <property type="protein sequence ID" value="KAI0093001.1"/>
    <property type="molecule type" value="Genomic_DNA"/>
</dbReference>
<dbReference type="Proteomes" id="UP001055072">
    <property type="component" value="Unassembled WGS sequence"/>
</dbReference>
<proteinExistence type="predicted"/>
<accession>A0ACB8UFF0</accession>